<dbReference type="SMART" id="SM00248">
    <property type="entry name" value="ANK"/>
    <property type="match status" value="2"/>
</dbReference>
<dbReference type="PANTHER" id="PTHR46224">
    <property type="entry name" value="ANKYRIN REPEAT FAMILY PROTEIN"/>
    <property type="match status" value="1"/>
</dbReference>
<organism evidence="2 3">
    <name type="scientific">Pleomassaria siparia CBS 279.74</name>
    <dbReference type="NCBI Taxonomy" id="1314801"/>
    <lineage>
        <taxon>Eukaryota</taxon>
        <taxon>Fungi</taxon>
        <taxon>Dikarya</taxon>
        <taxon>Ascomycota</taxon>
        <taxon>Pezizomycotina</taxon>
        <taxon>Dothideomycetes</taxon>
        <taxon>Pleosporomycetidae</taxon>
        <taxon>Pleosporales</taxon>
        <taxon>Pleomassariaceae</taxon>
        <taxon>Pleomassaria</taxon>
    </lineage>
</organism>
<dbReference type="Pfam" id="PF00023">
    <property type="entry name" value="Ank"/>
    <property type="match status" value="1"/>
</dbReference>
<dbReference type="OrthoDB" id="3671334at2759"/>
<gene>
    <name evidence="2" type="ORF">K504DRAFT_487502</name>
</gene>
<dbReference type="Proteomes" id="UP000799428">
    <property type="component" value="Unassembled WGS sequence"/>
</dbReference>
<name>A0A6G1KKP4_9PLEO</name>
<dbReference type="InterPro" id="IPR036770">
    <property type="entry name" value="Ankyrin_rpt-contain_sf"/>
</dbReference>
<dbReference type="PROSITE" id="PS50297">
    <property type="entry name" value="ANK_REP_REGION"/>
    <property type="match status" value="1"/>
</dbReference>
<keyword evidence="3" id="KW-1185">Reference proteome</keyword>
<feature type="repeat" description="ANK" evidence="1">
    <location>
        <begin position="371"/>
        <end position="403"/>
    </location>
</feature>
<feature type="repeat" description="ANK" evidence="1">
    <location>
        <begin position="333"/>
        <end position="365"/>
    </location>
</feature>
<proteinExistence type="predicted"/>
<dbReference type="InterPro" id="IPR002110">
    <property type="entry name" value="Ankyrin_rpt"/>
</dbReference>
<protein>
    <submittedName>
        <fullName evidence="2">Uncharacterized protein</fullName>
    </submittedName>
</protein>
<evidence type="ECO:0000313" key="2">
    <source>
        <dbReference type="EMBL" id="KAF2712961.1"/>
    </source>
</evidence>
<dbReference type="PROSITE" id="PS50088">
    <property type="entry name" value="ANK_REPEAT"/>
    <property type="match status" value="2"/>
</dbReference>
<dbReference type="Gene3D" id="1.25.40.20">
    <property type="entry name" value="Ankyrin repeat-containing domain"/>
    <property type="match status" value="1"/>
</dbReference>
<dbReference type="PANTHER" id="PTHR46224:SF6">
    <property type="entry name" value="ANKYRIN REPEAT FAMILY PROTEIN"/>
    <property type="match status" value="1"/>
</dbReference>
<dbReference type="InterPro" id="IPR051616">
    <property type="entry name" value="Cul2-RING_E3_ligase_SR"/>
</dbReference>
<reference evidence="2" key="1">
    <citation type="journal article" date="2020" name="Stud. Mycol.">
        <title>101 Dothideomycetes genomes: a test case for predicting lifestyles and emergence of pathogens.</title>
        <authorList>
            <person name="Haridas S."/>
            <person name="Albert R."/>
            <person name="Binder M."/>
            <person name="Bloem J."/>
            <person name="Labutti K."/>
            <person name="Salamov A."/>
            <person name="Andreopoulos B."/>
            <person name="Baker S."/>
            <person name="Barry K."/>
            <person name="Bills G."/>
            <person name="Bluhm B."/>
            <person name="Cannon C."/>
            <person name="Castanera R."/>
            <person name="Culley D."/>
            <person name="Daum C."/>
            <person name="Ezra D."/>
            <person name="Gonzalez J."/>
            <person name="Henrissat B."/>
            <person name="Kuo A."/>
            <person name="Liang C."/>
            <person name="Lipzen A."/>
            <person name="Lutzoni F."/>
            <person name="Magnuson J."/>
            <person name="Mondo S."/>
            <person name="Nolan M."/>
            <person name="Ohm R."/>
            <person name="Pangilinan J."/>
            <person name="Park H.-J."/>
            <person name="Ramirez L."/>
            <person name="Alfaro M."/>
            <person name="Sun H."/>
            <person name="Tritt A."/>
            <person name="Yoshinaga Y."/>
            <person name="Zwiers L.-H."/>
            <person name="Turgeon B."/>
            <person name="Goodwin S."/>
            <person name="Spatafora J."/>
            <person name="Crous P."/>
            <person name="Grigoriev I."/>
        </authorList>
    </citation>
    <scope>NUCLEOTIDE SEQUENCE</scope>
    <source>
        <strain evidence="2">CBS 279.74</strain>
    </source>
</reference>
<keyword evidence="1" id="KW-0040">ANK repeat</keyword>
<evidence type="ECO:0000313" key="3">
    <source>
        <dbReference type="Proteomes" id="UP000799428"/>
    </source>
</evidence>
<dbReference type="EMBL" id="MU005765">
    <property type="protein sequence ID" value="KAF2712961.1"/>
    <property type="molecule type" value="Genomic_DNA"/>
</dbReference>
<accession>A0A6G1KKP4</accession>
<sequence length="455" mass="51086">MELLDLPPEVFQNIIHEFVADVGINKAWRCRQVCRTFSLEIHSDIVVRQPLSVVLPDHCPTSVGKILEHNIVQYSFNRTKNPLDANTFLPNAIKNVVNSLMQVEEYYTEYCTSECTLMVCRLVETIHPGCTIDLLSYAAGCTVDLLNYSASECEYKTYPSEDRQAKDRLTIAAASGHHSLVRGYLQDLGVNARCRGLFGSPLENAVIFQQPRMVAVLLEHVQTIHTAGQDVTTWVMGAVPESIRRKYFDLTKQVVGWYYSVIGKPVKDIYNAWLNTAVDMGDIEVVEYLLSPSLRGRTVVNLGTFNRSCRRRQFETAIFLLGKGVVGPDTKHRGSSPLLTAVSTGRDNFIRAVLKAGAHVDGTAQGTHHRRPKNPLCQAVEQNKEHVVKLLLEEGANPEADRDGNKIFPLDIAFKKKAKNKAIYDMIRAALMKKTEVNIPTFEERKSQKKKRGKS</sequence>
<dbReference type="AlphaFoldDB" id="A0A6G1KKP4"/>
<dbReference type="SUPFAM" id="SSF48403">
    <property type="entry name" value="Ankyrin repeat"/>
    <property type="match status" value="1"/>
</dbReference>
<evidence type="ECO:0000256" key="1">
    <source>
        <dbReference type="PROSITE-ProRule" id="PRU00023"/>
    </source>
</evidence>